<dbReference type="NCBIfam" id="TIGR01974">
    <property type="entry name" value="NDH_I_L"/>
    <property type="match status" value="1"/>
</dbReference>
<evidence type="ECO:0000313" key="10">
    <source>
        <dbReference type="Proteomes" id="UP001424741"/>
    </source>
</evidence>
<dbReference type="NCBIfam" id="NF005141">
    <property type="entry name" value="PRK06590.1"/>
    <property type="match status" value="1"/>
</dbReference>
<evidence type="ECO:0000313" key="9">
    <source>
        <dbReference type="EMBL" id="GAA5495049.1"/>
    </source>
</evidence>
<reference evidence="9 10" key="1">
    <citation type="submission" date="2024-02" db="EMBL/GenBank/DDBJ databases">
        <title>Rubritalea halochordaticola NBRC 107102.</title>
        <authorList>
            <person name="Ichikawa N."/>
            <person name="Katano-Makiyama Y."/>
            <person name="Hidaka K."/>
        </authorList>
    </citation>
    <scope>NUCLEOTIDE SEQUENCE [LARGE SCALE GENOMIC DNA]</scope>
    <source>
        <strain evidence="9 10">NBRC 107102</strain>
    </source>
</reference>
<feature type="domain" description="NADH-Ubiquinone oxidoreductase (complex I) chain 5 N-terminal" evidence="8">
    <location>
        <begin position="59"/>
        <end position="109"/>
    </location>
</feature>
<dbReference type="InterPro" id="IPR001750">
    <property type="entry name" value="ND/Mrp_TM"/>
</dbReference>
<protein>
    <submittedName>
        <fullName evidence="9">NADH-quinone oxidoreductase subunit L</fullName>
    </submittedName>
</protein>
<feature type="transmembrane region" description="Helical" evidence="6">
    <location>
        <begin position="76"/>
        <end position="96"/>
    </location>
</feature>
<dbReference type="PANTHER" id="PTHR42829:SF2">
    <property type="entry name" value="NADH-UBIQUINONE OXIDOREDUCTASE CHAIN 5"/>
    <property type="match status" value="1"/>
</dbReference>
<feature type="transmembrane region" description="Helical" evidence="6">
    <location>
        <begin position="360"/>
        <end position="384"/>
    </location>
</feature>
<evidence type="ECO:0000256" key="6">
    <source>
        <dbReference type="SAM" id="Phobius"/>
    </source>
</evidence>
<feature type="transmembrane region" description="Helical" evidence="6">
    <location>
        <begin position="171"/>
        <end position="190"/>
    </location>
</feature>
<dbReference type="Gene3D" id="1.20.5.2700">
    <property type="match status" value="1"/>
</dbReference>
<organism evidence="9 10">
    <name type="scientific">Rubritalea halochordaticola</name>
    <dbReference type="NCBI Taxonomy" id="714537"/>
    <lineage>
        <taxon>Bacteria</taxon>
        <taxon>Pseudomonadati</taxon>
        <taxon>Verrucomicrobiota</taxon>
        <taxon>Verrucomicrobiia</taxon>
        <taxon>Verrucomicrobiales</taxon>
        <taxon>Rubritaleaceae</taxon>
        <taxon>Rubritalea</taxon>
    </lineage>
</organism>
<dbReference type="Proteomes" id="UP001424741">
    <property type="component" value="Unassembled WGS sequence"/>
</dbReference>
<keyword evidence="3 6" id="KW-1133">Transmembrane helix</keyword>
<feature type="transmembrane region" description="Helical" evidence="6">
    <location>
        <begin position="445"/>
        <end position="463"/>
    </location>
</feature>
<comment type="subcellular location">
    <subcellularLocation>
        <location evidence="1">Endomembrane system</location>
        <topology evidence="1">Multi-pass membrane protein</topology>
    </subcellularLocation>
    <subcellularLocation>
        <location evidence="5">Membrane</location>
        <topology evidence="5">Multi-pass membrane protein</topology>
    </subcellularLocation>
</comment>
<dbReference type="PANTHER" id="PTHR42829">
    <property type="entry name" value="NADH-UBIQUINONE OXIDOREDUCTASE CHAIN 5"/>
    <property type="match status" value="1"/>
</dbReference>
<dbReference type="InterPro" id="IPR001516">
    <property type="entry name" value="Proton_antipo_N"/>
</dbReference>
<feature type="transmembrane region" description="Helical" evidence="6">
    <location>
        <begin position="404"/>
        <end position="424"/>
    </location>
</feature>
<sequence>MQAWILLFLPLVSAIIIHFLLRQKLATIAAVLGTVATGIGLALSFLLLGSTDAPAPIHWISVGDFHIDIGLKLDQLSTGMMIVVTGIGFLVHLFSLGYMKDDDAKARYFGNLSLFMFSMTGIVLANNFIMMFIFWELVGLSSYLLIGHWYKKDTAADAAKKAFLSNRVGDFGFIIGILMLWGLTATFTFAEMGEAGLTQATPFFGAAVLLIFCGAIGKSAQLPLHVWLPDAMEGPTPVSALIHAATMVAAGVYMMARLFLSVGVDVVPLCSASTIAWIGGLTSLFAALMATQQDDIKKILAYSTLSQLGYMVMAVGLIAPEAGMFHLYTHAWFKALLFLGSGAVIYACHHEQDIWKMGGLFKKMPITAITFLIGTAALTAIPGFSGFYSKELILEAALKKNQPLFYIAAFVALLTTFYMFRLFFIAFLGKARAHGAEEAKEVPPLMLAPLALLGVMSLASPFISKLFPSAWDIPVHLVPEHFGTAFIASITAFITGLALAFIFYFGKDRDPLKGNAIMKVFRNKFYVDEFYGGLVKYVQDIGAAIVDFFDQFVINGLIVGGLTRTAQGLGGIFRRTMQSGNLQNYAYLLGGGIILVIYLTVFI</sequence>
<proteinExistence type="predicted"/>
<evidence type="ECO:0000256" key="1">
    <source>
        <dbReference type="ARBA" id="ARBA00004127"/>
    </source>
</evidence>
<feature type="transmembrane region" description="Helical" evidence="6">
    <location>
        <begin position="331"/>
        <end position="348"/>
    </location>
</feature>
<evidence type="ECO:0000256" key="3">
    <source>
        <dbReference type="ARBA" id="ARBA00022989"/>
    </source>
</evidence>
<name>A0ABP9V0B5_9BACT</name>
<evidence type="ECO:0000256" key="5">
    <source>
        <dbReference type="RuleBase" id="RU000320"/>
    </source>
</evidence>
<evidence type="ECO:0000256" key="2">
    <source>
        <dbReference type="ARBA" id="ARBA00022692"/>
    </source>
</evidence>
<feature type="transmembrane region" description="Helical" evidence="6">
    <location>
        <begin position="6"/>
        <end position="21"/>
    </location>
</feature>
<feature type="transmembrane region" description="Helical" evidence="6">
    <location>
        <begin position="108"/>
        <end position="126"/>
    </location>
</feature>
<dbReference type="RefSeq" id="WP_346187897.1">
    <property type="nucleotide sequence ID" value="NZ_BAABRL010000003.1"/>
</dbReference>
<evidence type="ECO:0000259" key="8">
    <source>
        <dbReference type="Pfam" id="PF00662"/>
    </source>
</evidence>
<feature type="transmembrane region" description="Helical" evidence="6">
    <location>
        <begin position="483"/>
        <end position="505"/>
    </location>
</feature>
<evidence type="ECO:0000259" key="7">
    <source>
        <dbReference type="Pfam" id="PF00361"/>
    </source>
</evidence>
<dbReference type="InterPro" id="IPR018393">
    <property type="entry name" value="NADHpl_OxRdtase_5_subgr"/>
</dbReference>
<dbReference type="Pfam" id="PF00361">
    <property type="entry name" value="Proton_antipo_M"/>
    <property type="match status" value="1"/>
</dbReference>
<feature type="transmembrane region" description="Helical" evidence="6">
    <location>
        <begin position="266"/>
        <end position="287"/>
    </location>
</feature>
<comment type="caution">
    <text evidence="9">The sequence shown here is derived from an EMBL/GenBank/DDBJ whole genome shotgun (WGS) entry which is preliminary data.</text>
</comment>
<feature type="transmembrane region" description="Helical" evidence="6">
    <location>
        <begin position="299"/>
        <end position="319"/>
    </location>
</feature>
<keyword evidence="4 6" id="KW-0472">Membrane</keyword>
<dbReference type="PRINTS" id="PR01434">
    <property type="entry name" value="NADHDHGNASE5"/>
</dbReference>
<dbReference type="EMBL" id="BAABRL010000003">
    <property type="protein sequence ID" value="GAA5495049.1"/>
    <property type="molecule type" value="Genomic_DNA"/>
</dbReference>
<feature type="transmembrane region" description="Helical" evidence="6">
    <location>
        <begin position="132"/>
        <end position="150"/>
    </location>
</feature>
<evidence type="ECO:0000256" key="4">
    <source>
        <dbReference type="ARBA" id="ARBA00023136"/>
    </source>
</evidence>
<keyword evidence="2 5" id="KW-0812">Transmembrane</keyword>
<keyword evidence="10" id="KW-1185">Reference proteome</keyword>
<gene>
    <name evidence="9" type="primary">nuoL</name>
    <name evidence="9" type="ORF">Rhal01_01219</name>
</gene>
<feature type="transmembrane region" description="Helical" evidence="6">
    <location>
        <begin position="238"/>
        <end position="260"/>
    </location>
</feature>
<dbReference type="InterPro" id="IPR003945">
    <property type="entry name" value="NU5C-like"/>
</dbReference>
<feature type="domain" description="NADH:quinone oxidoreductase/Mrp antiporter transmembrane" evidence="7">
    <location>
        <begin position="125"/>
        <end position="413"/>
    </location>
</feature>
<feature type="transmembrane region" description="Helical" evidence="6">
    <location>
        <begin position="28"/>
        <end position="48"/>
    </location>
</feature>
<accession>A0ABP9V0B5</accession>
<feature type="transmembrane region" description="Helical" evidence="6">
    <location>
        <begin position="196"/>
        <end position="217"/>
    </location>
</feature>
<dbReference type="PRINTS" id="PR01435">
    <property type="entry name" value="NPOXDRDTASE5"/>
</dbReference>
<feature type="transmembrane region" description="Helical" evidence="6">
    <location>
        <begin position="584"/>
        <end position="602"/>
    </location>
</feature>
<dbReference type="Pfam" id="PF00662">
    <property type="entry name" value="Proton_antipo_N"/>
    <property type="match status" value="1"/>
</dbReference>